<dbReference type="PANTHER" id="PTHR11946">
    <property type="entry name" value="VALYL-TRNA SYNTHETASES"/>
    <property type="match status" value="1"/>
</dbReference>
<keyword evidence="6 8" id="KW-0030">Aminoacyl-tRNA synthetase</keyword>
<evidence type="ECO:0000256" key="8">
    <source>
        <dbReference type="HAMAP-Rule" id="MF_02004"/>
    </source>
</evidence>
<comment type="caution">
    <text evidence="12">The sequence shown here is derived from an EMBL/GenBank/DDBJ whole genome shotgun (WGS) entry which is preliminary data.</text>
</comment>
<comment type="domain">
    <text evidence="8">The C-terminal coiled-coil domain is crucial for aminoacylation activity.</text>
</comment>
<keyword evidence="1 8" id="KW-0963">Cytoplasm</keyword>
<evidence type="ECO:0000313" key="13">
    <source>
        <dbReference type="Proteomes" id="UP000662703"/>
    </source>
</evidence>
<dbReference type="InterPro" id="IPR002300">
    <property type="entry name" value="aa-tRNA-synth_Ia"/>
</dbReference>
<evidence type="ECO:0000256" key="1">
    <source>
        <dbReference type="ARBA" id="ARBA00022490"/>
    </source>
</evidence>
<feature type="binding site" evidence="8">
    <location>
        <position position="524"/>
    </location>
    <ligand>
        <name>ATP</name>
        <dbReference type="ChEBI" id="CHEBI:30616"/>
    </ligand>
</feature>
<dbReference type="Proteomes" id="UP000662703">
    <property type="component" value="Unassembled WGS sequence"/>
</dbReference>
<sequence length="922" mass="105706">MDKTYQPERIEQAWYKTWEEAGHFRPSGEGESFAMVIPPPNVTGSLHMGHAFQDTIMDTLVRYRRMQGRNTLWQVGTDHAGIATQMVVERRLAGEGTNRHELGREKFLEKVWEWKGESGGTITRQLRRMGASVDWSRECFTMDEGFSRAVREVFVRLHKEDLIYRGKRLVNWDPALHTAISDLEVENREEQGHLWHFRYPLADGSGHLVVATTRPETMLGDTAVAVHPEDPRYKDLVGQRIRLPLADREIPIIADDYVDPDFGSGCVKITPAHDFNDYEMGKRHDLPMINLLTDDAHLNDEVPEAYRGLERFEARKRVVDDLDALGLLEKVEDHTLQVPRGDRSGVVIEPYLTDQWFVAVESLAKPAIEAVENGSIQFVPKNYENMYFSWMRDLQDWCISRQLWWGHRIPAWYDAEGNIYVGRDEAEVRAENNLGDTPLTQDEDVLDTWFSSALWTFATQGWPEQTEDLKTFHPTDVLVTGFDIIFFWVARMIMMTLKFMDEVPFKTVYVHGLVRDSEGQKMSKSKGNVLDPLDLIDGIDLDNLVDKRTRGLMQPQKEKQIAKRTHKEYPDGINAYGTDALRFTFLSLASTGRDIKWDMGRIEGYRNFCNKIWNAARYVLMNTEGQDCGLDDNGGEVTLSLADRWIISALQRAEQEVGEALDQFRFDVASQAAYEFIWNEYCDWYLELSKPVLYGDDYSDAEKRGTRRTLVRVLEAILRMAHPFMPFITEEIWQKAAPLAGRAGDTIMRQPYPAADTGLLDPEAEHDIDWIKAVITAVRNIRGEMRIPPGKALEVYLHNGKDSDRARLDANHNFLCRLARLESITWLAPEDSAPASATGLVGDMEILVPMAGLIDKNAEIERLGKEIDKLRKEVGRGEGKLRNPNFVDKAPEAVVDKEREKLDDHRSQLARLEEQLEKIKYL</sequence>
<evidence type="ECO:0000256" key="6">
    <source>
        <dbReference type="ARBA" id="ARBA00023146"/>
    </source>
</evidence>
<dbReference type="InterPro" id="IPR037118">
    <property type="entry name" value="Val-tRNA_synth_C_sf"/>
</dbReference>
<comment type="domain">
    <text evidence="8">ValRS has two distinct active sites: one for aminoacylation and one for editing. The misactivated threonine is translocated from the active site to the editing site.</text>
</comment>
<keyword evidence="5 8" id="KW-0648">Protein biosynthesis</keyword>
<dbReference type="Pfam" id="PF00133">
    <property type="entry name" value="tRNA-synt_1"/>
    <property type="match status" value="1"/>
</dbReference>
<comment type="catalytic activity">
    <reaction evidence="7 8">
        <text>tRNA(Val) + L-valine + ATP = L-valyl-tRNA(Val) + AMP + diphosphate</text>
        <dbReference type="Rhea" id="RHEA:10704"/>
        <dbReference type="Rhea" id="RHEA-COMP:9672"/>
        <dbReference type="Rhea" id="RHEA-COMP:9708"/>
        <dbReference type="ChEBI" id="CHEBI:30616"/>
        <dbReference type="ChEBI" id="CHEBI:33019"/>
        <dbReference type="ChEBI" id="CHEBI:57762"/>
        <dbReference type="ChEBI" id="CHEBI:78442"/>
        <dbReference type="ChEBI" id="CHEBI:78537"/>
        <dbReference type="ChEBI" id="CHEBI:456215"/>
        <dbReference type="EC" id="6.1.1.9"/>
    </reaction>
</comment>
<evidence type="ECO:0000259" key="10">
    <source>
        <dbReference type="Pfam" id="PF08264"/>
    </source>
</evidence>
<dbReference type="InterPro" id="IPR033705">
    <property type="entry name" value="Anticodon_Ia_Val"/>
</dbReference>
<dbReference type="PRINTS" id="PR00986">
    <property type="entry name" value="TRNASYNTHVAL"/>
</dbReference>
<dbReference type="InterPro" id="IPR009080">
    <property type="entry name" value="tRNAsynth_Ia_anticodon-bd"/>
</dbReference>
<keyword evidence="13" id="KW-1185">Reference proteome</keyword>
<dbReference type="Gene3D" id="1.10.287.380">
    <property type="entry name" value="Valyl-tRNA synthetase, C-terminal domain"/>
    <property type="match status" value="1"/>
</dbReference>
<dbReference type="NCBIfam" id="NF004349">
    <property type="entry name" value="PRK05729.1"/>
    <property type="match status" value="1"/>
</dbReference>
<keyword evidence="2 8" id="KW-0436">Ligase</keyword>
<evidence type="ECO:0000256" key="4">
    <source>
        <dbReference type="ARBA" id="ARBA00022840"/>
    </source>
</evidence>
<feature type="domain" description="Aminoacyl-tRNA synthetase class Ia" evidence="9">
    <location>
        <begin position="14"/>
        <end position="598"/>
    </location>
</feature>
<evidence type="ECO:0000256" key="5">
    <source>
        <dbReference type="ARBA" id="ARBA00022917"/>
    </source>
</evidence>
<dbReference type="InterPro" id="IPR019499">
    <property type="entry name" value="Val-tRNA_synth_tRNA-bd"/>
</dbReference>
<evidence type="ECO:0000259" key="11">
    <source>
        <dbReference type="Pfam" id="PF10458"/>
    </source>
</evidence>
<dbReference type="SUPFAM" id="SSF46589">
    <property type="entry name" value="tRNA-binding arm"/>
    <property type="match status" value="1"/>
</dbReference>
<dbReference type="CDD" id="cd07962">
    <property type="entry name" value="Anticodon_Ia_Val"/>
    <property type="match status" value="1"/>
</dbReference>
<evidence type="ECO:0000313" key="12">
    <source>
        <dbReference type="EMBL" id="MBF5055725.1"/>
    </source>
</evidence>
<dbReference type="InterPro" id="IPR010978">
    <property type="entry name" value="tRNA-bd_arm"/>
</dbReference>
<keyword evidence="4 8" id="KW-0067">ATP-binding</keyword>
<dbReference type="Gene3D" id="3.90.740.10">
    <property type="entry name" value="Valyl/Leucyl/Isoleucyl-tRNA synthetase, editing domain"/>
    <property type="match status" value="2"/>
</dbReference>
<dbReference type="PROSITE" id="PS00178">
    <property type="entry name" value="AA_TRNA_LIGASE_I"/>
    <property type="match status" value="1"/>
</dbReference>
<reference evidence="12 13" key="1">
    <citation type="submission" date="2012-09" db="EMBL/GenBank/DDBJ databases">
        <title>Genome Sequence of alkane-degrading Bacterium Alcanivorax sp. 521-1.</title>
        <authorList>
            <person name="Lai Q."/>
            <person name="Shao Z."/>
        </authorList>
    </citation>
    <scope>NUCLEOTIDE SEQUENCE [LARGE SCALE GENOMIC DNA]</scope>
    <source>
        <strain evidence="12 13">521-1</strain>
    </source>
</reference>
<dbReference type="EMBL" id="ARXX01000010">
    <property type="protein sequence ID" value="MBF5055725.1"/>
    <property type="molecule type" value="Genomic_DNA"/>
</dbReference>
<comment type="function">
    <text evidence="8">Catalyzes the attachment of valine to tRNA(Val). As ValRS can inadvertently accommodate and process structurally similar amino acids such as threonine, to avoid such errors, it has a 'posttransfer' editing activity that hydrolyzes mischarged Thr-tRNA(Val) in a tRNA-dependent manner.</text>
</comment>
<protein>
    <recommendedName>
        <fullName evidence="8">Valine--tRNA ligase</fullName>
        <ecNumber evidence="8">6.1.1.9</ecNumber>
    </recommendedName>
    <alternativeName>
        <fullName evidence="8">Valyl-tRNA synthetase</fullName>
        <shortName evidence="8">ValRS</shortName>
    </alternativeName>
</protein>
<dbReference type="Pfam" id="PF08264">
    <property type="entry name" value="Anticodon_1"/>
    <property type="match status" value="1"/>
</dbReference>
<organism evidence="12 13">
    <name type="scientific">Alloalcanivorax profundimaris</name>
    <dbReference type="NCBI Taxonomy" id="2735259"/>
    <lineage>
        <taxon>Bacteria</taxon>
        <taxon>Pseudomonadati</taxon>
        <taxon>Pseudomonadota</taxon>
        <taxon>Gammaproteobacteria</taxon>
        <taxon>Oceanospirillales</taxon>
        <taxon>Alcanivoracaceae</taxon>
        <taxon>Alloalcanivorax</taxon>
    </lineage>
</organism>
<keyword evidence="3 8" id="KW-0547">Nucleotide-binding</keyword>
<dbReference type="InterPro" id="IPR001412">
    <property type="entry name" value="aa-tRNA-synth_I_CS"/>
</dbReference>
<evidence type="ECO:0000256" key="3">
    <source>
        <dbReference type="ARBA" id="ARBA00022741"/>
    </source>
</evidence>
<proteinExistence type="inferred from homology"/>
<feature type="short sequence motif" description="'KMSKS' region" evidence="8">
    <location>
        <begin position="521"/>
        <end position="525"/>
    </location>
</feature>
<dbReference type="InterPro" id="IPR002303">
    <property type="entry name" value="Valyl-tRNA_ligase"/>
</dbReference>
<dbReference type="Pfam" id="PF10458">
    <property type="entry name" value="Val_tRNA-synt_C"/>
    <property type="match status" value="1"/>
</dbReference>
<dbReference type="EC" id="6.1.1.9" evidence="8"/>
<dbReference type="InterPro" id="IPR013155">
    <property type="entry name" value="M/V/L/I-tRNA-synth_anticd-bd"/>
</dbReference>
<dbReference type="SUPFAM" id="SSF50677">
    <property type="entry name" value="ValRS/IleRS/LeuRS editing domain"/>
    <property type="match status" value="1"/>
</dbReference>
<feature type="domain" description="Valyl-tRNA synthetase tRNA-binding arm" evidence="11">
    <location>
        <begin position="857"/>
        <end position="920"/>
    </location>
</feature>
<keyword evidence="8" id="KW-0175">Coiled coil</keyword>
<dbReference type="CDD" id="cd00817">
    <property type="entry name" value="ValRS_core"/>
    <property type="match status" value="1"/>
</dbReference>
<feature type="coiled-coil region" evidence="8">
    <location>
        <begin position="853"/>
        <end position="922"/>
    </location>
</feature>
<dbReference type="InterPro" id="IPR014729">
    <property type="entry name" value="Rossmann-like_a/b/a_fold"/>
</dbReference>
<name>A0ABS0ANY7_9GAMM</name>
<dbReference type="PANTHER" id="PTHR11946:SF93">
    <property type="entry name" value="VALINE--TRNA LIGASE, CHLOROPLASTIC_MITOCHONDRIAL 2"/>
    <property type="match status" value="1"/>
</dbReference>
<evidence type="ECO:0000256" key="2">
    <source>
        <dbReference type="ARBA" id="ARBA00022598"/>
    </source>
</evidence>
<accession>A0ABS0ANY7</accession>
<dbReference type="Gene3D" id="1.10.730.10">
    <property type="entry name" value="Isoleucyl-tRNA Synthetase, Domain 1"/>
    <property type="match status" value="1"/>
</dbReference>
<gene>
    <name evidence="8" type="primary">valS</name>
    <name evidence="12" type="ORF">Y5W_01019</name>
</gene>
<comment type="subcellular location">
    <subcellularLocation>
        <location evidence="8">Cytoplasm</location>
    </subcellularLocation>
</comment>
<dbReference type="Gene3D" id="3.40.50.620">
    <property type="entry name" value="HUPs"/>
    <property type="match status" value="2"/>
</dbReference>
<dbReference type="SUPFAM" id="SSF47323">
    <property type="entry name" value="Anticodon-binding domain of a subclass of class I aminoacyl-tRNA synthetases"/>
    <property type="match status" value="1"/>
</dbReference>
<dbReference type="NCBIfam" id="TIGR00422">
    <property type="entry name" value="valS"/>
    <property type="match status" value="1"/>
</dbReference>
<feature type="domain" description="Methionyl/Valyl/Leucyl/Isoleucyl-tRNA synthetase anticodon-binding" evidence="10">
    <location>
        <begin position="643"/>
        <end position="796"/>
    </location>
</feature>
<dbReference type="RefSeq" id="WP_194864398.1">
    <property type="nucleotide sequence ID" value="NZ_ARXX01000010.1"/>
</dbReference>
<dbReference type="SUPFAM" id="SSF52374">
    <property type="entry name" value="Nucleotidylyl transferase"/>
    <property type="match status" value="1"/>
</dbReference>
<evidence type="ECO:0000259" key="9">
    <source>
        <dbReference type="Pfam" id="PF00133"/>
    </source>
</evidence>
<feature type="short sequence motif" description="'HIGH' region" evidence="8">
    <location>
        <begin position="40"/>
        <end position="50"/>
    </location>
</feature>
<evidence type="ECO:0000256" key="7">
    <source>
        <dbReference type="ARBA" id="ARBA00047552"/>
    </source>
</evidence>
<dbReference type="HAMAP" id="MF_02004">
    <property type="entry name" value="Val_tRNA_synth_type1"/>
    <property type="match status" value="1"/>
</dbReference>
<comment type="similarity">
    <text evidence="8">Belongs to the class-I aminoacyl-tRNA synthetase family. ValS type 1 subfamily.</text>
</comment>
<comment type="subunit">
    <text evidence="8">Monomer.</text>
</comment>
<dbReference type="InterPro" id="IPR009008">
    <property type="entry name" value="Val/Leu/Ile-tRNA-synth_edit"/>
</dbReference>